<dbReference type="RefSeq" id="XP_056843840.1">
    <property type="nucleotide sequence ID" value="XM_056987860.1"/>
</dbReference>
<accession>A0A9W3BX73</accession>
<dbReference type="GeneID" id="130496089"/>
<evidence type="ECO:0000313" key="1">
    <source>
        <dbReference type="Proteomes" id="UP000504610"/>
    </source>
</evidence>
<proteinExistence type="predicted"/>
<evidence type="ECO:0000313" key="2">
    <source>
        <dbReference type="RefSeq" id="XP_056843840.1"/>
    </source>
</evidence>
<reference evidence="1" key="1">
    <citation type="journal article" date="2019" name="Database">
        <title>The radish genome database (RadishGD): an integrated information resource for radish genomics.</title>
        <authorList>
            <person name="Yu H.J."/>
            <person name="Baek S."/>
            <person name="Lee Y.J."/>
            <person name="Cho A."/>
            <person name="Mun J.H."/>
        </authorList>
    </citation>
    <scope>NUCLEOTIDE SEQUENCE [LARGE SCALE GENOMIC DNA]</scope>
    <source>
        <strain evidence="1">cv. WK10039</strain>
    </source>
</reference>
<organism evidence="1 2">
    <name type="scientific">Raphanus sativus</name>
    <name type="common">Radish</name>
    <name type="synonym">Raphanus raphanistrum var. sativus</name>
    <dbReference type="NCBI Taxonomy" id="3726"/>
    <lineage>
        <taxon>Eukaryota</taxon>
        <taxon>Viridiplantae</taxon>
        <taxon>Streptophyta</taxon>
        <taxon>Embryophyta</taxon>
        <taxon>Tracheophyta</taxon>
        <taxon>Spermatophyta</taxon>
        <taxon>Magnoliopsida</taxon>
        <taxon>eudicotyledons</taxon>
        <taxon>Gunneridae</taxon>
        <taxon>Pentapetalae</taxon>
        <taxon>rosids</taxon>
        <taxon>malvids</taxon>
        <taxon>Brassicales</taxon>
        <taxon>Brassicaceae</taxon>
        <taxon>Brassiceae</taxon>
        <taxon>Raphanus</taxon>
    </lineage>
</organism>
<name>A0A9W3BX73_RAPSA</name>
<sequence length="235" mass="27752">MIWLNPWRSCLISTKIVQKKKTRWKPVEIQKRSGNISKSAENMRIVLGHRKVMNWVCAIHLDEEQQQLEIKNGNNNMEHDLQRDYSVLTKDDLREKMNKQIDDLCEMFLLSKADATVFLKKFQWDLQHVSERLSENKEKLLMGLDFSSAVTDSNYGNKLFSVEKNLARLTLEARDLYGEYVVRSYFEENKGSMIKQCPAPGFSYFIEFHRDIDVEEYGLNVAVFMRAYILWEMHP</sequence>
<dbReference type="OrthoDB" id="10009520at2759"/>
<dbReference type="Proteomes" id="UP000504610">
    <property type="component" value="Chromosome 6"/>
</dbReference>
<protein>
    <submittedName>
        <fullName evidence="2">Probable E3 ubiquitin-protein ligase ARI14</fullName>
    </submittedName>
</protein>
<dbReference type="KEGG" id="rsz:130496089"/>
<gene>
    <name evidence="2" type="primary">LOC130496089</name>
</gene>
<keyword evidence="1" id="KW-1185">Reference proteome</keyword>
<dbReference type="AlphaFoldDB" id="A0A9W3BX73"/>
<reference evidence="2" key="2">
    <citation type="submission" date="2025-08" db="UniProtKB">
        <authorList>
            <consortium name="RefSeq"/>
        </authorList>
    </citation>
    <scope>IDENTIFICATION</scope>
    <source>
        <tissue evidence="2">Leaf</tissue>
    </source>
</reference>